<dbReference type="Pfam" id="PF00385">
    <property type="entry name" value="Chromo"/>
    <property type="match status" value="1"/>
</dbReference>
<proteinExistence type="predicted"/>
<dbReference type="Gene3D" id="2.40.50.40">
    <property type="match status" value="1"/>
</dbReference>
<feature type="domain" description="Chromo" evidence="3">
    <location>
        <begin position="593"/>
        <end position="628"/>
    </location>
</feature>
<dbReference type="InterPro" id="IPR016197">
    <property type="entry name" value="Chromo-like_dom_sf"/>
</dbReference>
<dbReference type="PROSITE" id="PS50013">
    <property type="entry name" value="CHROMO_2"/>
    <property type="match status" value="1"/>
</dbReference>
<dbReference type="InterPro" id="IPR000953">
    <property type="entry name" value="Chromo/chromo_shadow_dom"/>
</dbReference>
<evidence type="ECO:0000259" key="3">
    <source>
        <dbReference type="PROSITE" id="PS50013"/>
    </source>
</evidence>
<feature type="compositionally biased region" description="Polar residues" evidence="2">
    <location>
        <begin position="575"/>
        <end position="588"/>
    </location>
</feature>
<dbReference type="EMBL" id="JARBDR010000337">
    <property type="protein sequence ID" value="KAJ8315036.1"/>
    <property type="molecule type" value="Genomic_DNA"/>
</dbReference>
<reference evidence="4 5" key="1">
    <citation type="submission" date="2022-12" db="EMBL/GenBank/DDBJ databases">
        <title>Chromosome-level genome of Tegillarca granosa.</title>
        <authorList>
            <person name="Kim J."/>
        </authorList>
    </citation>
    <scope>NUCLEOTIDE SEQUENCE [LARGE SCALE GENOMIC DNA]</scope>
    <source>
        <strain evidence="4">Teg-2019</strain>
        <tissue evidence="4">Adductor muscle</tissue>
    </source>
</reference>
<evidence type="ECO:0000313" key="4">
    <source>
        <dbReference type="EMBL" id="KAJ8315036.1"/>
    </source>
</evidence>
<evidence type="ECO:0000313" key="5">
    <source>
        <dbReference type="Proteomes" id="UP001217089"/>
    </source>
</evidence>
<dbReference type="Gene3D" id="2.40.70.10">
    <property type="entry name" value="Acid Proteases"/>
    <property type="match status" value="1"/>
</dbReference>
<dbReference type="CDD" id="cd00024">
    <property type="entry name" value="CD_CSD"/>
    <property type="match status" value="1"/>
</dbReference>
<feature type="coiled-coil region" evidence="1">
    <location>
        <begin position="165"/>
        <end position="192"/>
    </location>
</feature>
<feature type="region of interest" description="Disordered" evidence="2">
    <location>
        <begin position="550"/>
        <end position="590"/>
    </location>
</feature>
<name>A0ABQ9FCJ6_TEGGR</name>
<dbReference type="InterPro" id="IPR023780">
    <property type="entry name" value="Chromo_domain"/>
</dbReference>
<dbReference type="Proteomes" id="UP001217089">
    <property type="component" value="Unassembled WGS sequence"/>
</dbReference>
<dbReference type="InterPro" id="IPR021109">
    <property type="entry name" value="Peptidase_aspartic_dom_sf"/>
</dbReference>
<sequence>MEIPKPEKFCAYNVADADIWINKFIQYTDVLEWSEIKSTRAFPLFLENSALVWYLLLDDNIKKDFKLLCEAFVQRYGMNHVDRQSKLVEVIKMKQKNDENVTDFITRVEDRCYRANATCIMDHVIQHGVINEIKTPMLMNIINPKTTEEVITSAKIGQSVVTVSREQENERQQEIQEKLDKKIKEIETEVNEKPQFPIVQGVGGNILTVHGQVSLPVQMGRLEMRQDFHVLEQIQMPVILGRDFLNIQKATLDFSNQKLTLQGGITEISLNDTSKFDENFVKLTKNVKIPPRNIALVEVSIRDTPEDKNSVGIIEPNPSLIGKWNVMGARCLVMPKVKRAFYQLLNPTNTTVQMKMNSIIGYFHEIAEDRIFGEINDKVANISIPDEEPSVLTRLFNAEKQYMELDPVTNILTTTVVTKEQLQREQQSDPDLCNMVNYMMNGTLPDDKKQADYLLKESNHYILDDDISFHLYHPRGPYYICHDNGNYSFLLRRCSDNKEIRTPVHANRLKHFFDPRNRPTNPPERINDNIDLNPEEIDDAENIQQDNNETQNVENKAGQTQPQQPNQNDTNSDNLSTQQNSHAGIQNHNNDDQYDECILACRKRGNKMEYKIKWLGYTEPTWEPKENVSDELIRQFHVNKTLKNKARKGRRRRY</sequence>
<accession>A0ABQ9FCJ6</accession>
<evidence type="ECO:0000256" key="1">
    <source>
        <dbReference type="SAM" id="Coils"/>
    </source>
</evidence>
<protein>
    <recommendedName>
        <fullName evidence="3">Chromo domain-containing protein</fullName>
    </recommendedName>
</protein>
<feature type="region of interest" description="Disordered" evidence="2">
    <location>
        <begin position="511"/>
        <end position="531"/>
    </location>
</feature>
<keyword evidence="1" id="KW-0175">Coiled coil</keyword>
<dbReference type="SMART" id="SM00298">
    <property type="entry name" value="CHROMO"/>
    <property type="match status" value="1"/>
</dbReference>
<comment type="caution">
    <text evidence="4">The sequence shown here is derived from an EMBL/GenBank/DDBJ whole genome shotgun (WGS) entry which is preliminary data.</text>
</comment>
<keyword evidence="5" id="KW-1185">Reference proteome</keyword>
<evidence type="ECO:0000256" key="2">
    <source>
        <dbReference type="SAM" id="MobiDB-lite"/>
    </source>
</evidence>
<feature type="compositionally biased region" description="Low complexity" evidence="2">
    <location>
        <begin position="559"/>
        <end position="574"/>
    </location>
</feature>
<organism evidence="4 5">
    <name type="scientific">Tegillarca granosa</name>
    <name type="common">Malaysian cockle</name>
    <name type="synonym">Anadara granosa</name>
    <dbReference type="NCBI Taxonomy" id="220873"/>
    <lineage>
        <taxon>Eukaryota</taxon>
        <taxon>Metazoa</taxon>
        <taxon>Spiralia</taxon>
        <taxon>Lophotrochozoa</taxon>
        <taxon>Mollusca</taxon>
        <taxon>Bivalvia</taxon>
        <taxon>Autobranchia</taxon>
        <taxon>Pteriomorphia</taxon>
        <taxon>Arcoida</taxon>
        <taxon>Arcoidea</taxon>
        <taxon>Arcidae</taxon>
        <taxon>Tegillarca</taxon>
    </lineage>
</organism>
<dbReference type="CDD" id="cd00303">
    <property type="entry name" value="retropepsin_like"/>
    <property type="match status" value="1"/>
</dbReference>
<gene>
    <name evidence="4" type="ORF">KUTeg_007186</name>
</gene>
<dbReference type="SUPFAM" id="SSF54160">
    <property type="entry name" value="Chromo domain-like"/>
    <property type="match status" value="1"/>
</dbReference>